<feature type="region of interest" description="Disordered" evidence="1">
    <location>
        <begin position="41"/>
        <end position="100"/>
    </location>
</feature>
<evidence type="ECO:0000256" key="1">
    <source>
        <dbReference type="SAM" id="MobiDB-lite"/>
    </source>
</evidence>
<evidence type="ECO:0000313" key="4">
    <source>
        <dbReference type="Proteomes" id="UP001054902"/>
    </source>
</evidence>
<organism evidence="3 4">
    <name type="scientific">Chaetoceros tenuissimus</name>
    <dbReference type="NCBI Taxonomy" id="426638"/>
    <lineage>
        <taxon>Eukaryota</taxon>
        <taxon>Sar</taxon>
        <taxon>Stramenopiles</taxon>
        <taxon>Ochrophyta</taxon>
        <taxon>Bacillariophyta</taxon>
        <taxon>Coscinodiscophyceae</taxon>
        <taxon>Chaetocerotophycidae</taxon>
        <taxon>Chaetocerotales</taxon>
        <taxon>Chaetocerotaceae</taxon>
        <taxon>Chaetoceros</taxon>
    </lineage>
</organism>
<proteinExistence type="predicted"/>
<dbReference type="InterPro" id="IPR048255">
    <property type="entry name" value="IML1_N"/>
</dbReference>
<dbReference type="Pfam" id="PF12257">
    <property type="entry name" value="IML1"/>
    <property type="match status" value="1"/>
</dbReference>
<dbReference type="GO" id="GO:0010508">
    <property type="term" value="P:positive regulation of autophagy"/>
    <property type="evidence" value="ECO:0007669"/>
    <property type="project" value="TreeGrafter"/>
</dbReference>
<dbReference type="GO" id="GO:0005096">
    <property type="term" value="F:GTPase activator activity"/>
    <property type="evidence" value="ECO:0007669"/>
    <property type="project" value="InterPro"/>
</dbReference>
<protein>
    <recommendedName>
        <fullName evidence="2">Vacuolar membrane-associated protein Iml1 N-terminal domain-containing protein</fullName>
    </recommendedName>
</protein>
<dbReference type="GO" id="GO:1904262">
    <property type="term" value="P:negative regulation of TORC1 signaling"/>
    <property type="evidence" value="ECO:0007669"/>
    <property type="project" value="TreeGrafter"/>
</dbReference>
<dbReference type="PANTHER" id="PTHR13179:SF8">
    <property type="entry name" value="GATOR COMPLEX PROTEIN DEPDC5"/>
    <property type="match status" value="1"/>
</dbReference>
<feature type="compositionally biased region" description="Low complexity" evidence="1">
    <location>
        <begin position="49"/>
        <end position="66"/>
    </location>
</feature>
<feature type="region of interest" description="Disordered" evidence="1">
    <location>
        <begin position="1144"/>
        <end position="1186"/>
    </location>
</feature>
<feature type="region of interest" description="Disordered" evidence="1">
    <location>
        <begin position="143"/>
        <end position="162"/>
    </location>
</feature>
<keyword evidence="4" id="KW-1185">Reference proteome</keyword>
<evidence type="ECO:0000313" key="3">
    <source>
        <dbReference type="EMBL" id="GFH47037.1"/>
    </source>
</evidence>
<comment type="caution">
    <text evidence="3">The sequence shown here is derived from an EMBL/GenBank/DDBJ whole genome shotgun (WGS) entry which is preliminary data.</text>
</comment>
<gene>
    <name evidence="3" type="ORF">CTEN210_03512</name>
</gene>
<feature type="domain" description="Vacuolar membrane-associated protein Iml1 N-terminal" evidence="2">
    <location>
        <begin position="389"/>
        <end position="685"/>
    </location>
</feature>
<dbReference type="GO" id="GO:1990130">
    <property type="term" value="C:GATOR1 complex"/>
    <property type="evidence" value="ECO:0007669"/>
    <property type="project" value="TreeGrafter"/>
</dbReference>
<reference evidence="3 4" key="1">
    <citation type="journal article" date="2021" name="Sci. Rep.">
        <title>The genome of the diatom Chaetoceros tenuissimus carries an ancient integrated fragment of an extant virus.</title>
        <authorList>
            <person name="Hongo Y."/>
            <person name="Kimura K."/>
            <person name="Takaki Y."/>
            <person name="Yoshida Y."/>
            <person name="Baba S."/>
            <person name="Kobayashi G."/>
            <person name="Nagasaki K."/>
            <person name="Hano T."/>
            <person name="Tomaru Y."/>
        </authorList>
    </citation>
    <scope>NUCLEOTIDE SEQUENCE [LARGE SCALE GENOMIC DNA]</scope>
    <source>
        <strain evidence="3 4">NIES-3715</strain>
    </source>
</reference>
<accession>A0AAD3CJ38</accession>
<dbReference type="PANTHER" id="PTHR13179">
    <property type="entry name" value="DEP DOMAIN CONTAINING PROTEIN 5"/>
    <property type="match status" value="1"/>
</dbReference>
<name>A0AAD3CJ38_9STRA</name>
<sequence>MEESQTSISTGIVTLSVHDSLTFDGVEIAIDPQLFLKRSNSGLSSGQHSRNTSFNSNSSMFTSQSQAMQPSPILMNTSMANSPVVGNSASTNPLTNPNNTLMVGEYSPTVHSVDSASTQCINRNILPGDILEVKVWDKKPYQSQLSPEKKKDLSFQSIPNPFHSAKTEKSILQPRIDGNIGKTSNASGSQARPPIAPRPNSQANYTSVPKLGNFPTTVPATGPNAGINLDTNGEKSDSFIEAHDMNDRGLNSGESKQSENTDVSTHLIETALPEMKHARGHSRVSSLDSGSTVGDSVLVGEEIMMKSPKRHERNPLEEISNTHNMRLKFVTTVTENSLKTLKAGGRTKISILKNIAELYGLSSYDLVTITKFDDNEAKNIQASVEADYVTLSIKDQFISRGEMYQFQQAFRGKWIYSGERLSTSDGIRGVVMDIRNGNEEYRSGFITDDTKITCRSRSARIIWLVQISSEMWDYSSPFQGGDALYGDGECEIYFDRFISFVRKLFDEWKGLDVSHSLTVVFFSRTFITPNSQNQGLNILEHDFETAQKDSEGRLYEDHFQVVVENQTRADWDSLIKILKRAFIRYPLDVGWKITSDYTRLPTFAAQGNLLESINICLNMLQFHYVDRDLHRTGNSIVVVSAGSGVFEVDKGLASITKQRMMDNGIGSDMLSLGLPPLHVSPFMLFKESPDSTNKLDNDWRSYFEIPHWMHLSYVNYDFVYTEPVTKENSDDDDKEGPTYKTLPNGFIVYENALPKVSKKNANETKAKGLTRASEQRQKNLVEGREFADILEACRPRNRGSSTPALFSQLKMFGLLGDRNRMNMSNIIEGDEGVELGGKKEKEWNSLDLDDNSEELSRAEFKKSSSGDLSKLFGNSSNSDISSYSSTPTSLFANSMSLMLGRSPGHHSHTSLNIQLHNAPTLDISTLLKKKNVDGDDDVSSRRGSRSNSIANSVDSSFGSWSASNSVGEKIDTLEDMMKAMAAYDNSIQYHEVEEPVIENAQELKMQESLHQRTLSNEDMKPLHKVSSKNCGIGAAIKEYDIDTSEIGPLGVRRANFTADRFKKSMNAMSSHNLRSINPSSRPSSFMGFSLDEQDVGLNISRHSPSNLNLWIGGSTIKSISSFEGNTKFVSASPPISNQDFFAIKPKATRTNRSPIREVKQKPRTRIQNSNRNKRSSHHSKRKGWILNPFKQEDEEEILAKRTHNSRRWSHVFPKGEIEFKRRSGPNWNSLKQPAILPTTIDVYPTSTELKDETKYTFKHSTVILDALDLTNFTNHSDLLMEMVRQRIIQDFQLVPQSILAKSDFGIEFANKRNLSYEWNAEDENDEMKIEKRQKEQSQMIQHVLSMGHRFHIISSNPYSDSVEVVEYLARHANNREGLNTYKYIYKIWMPCTERYQKVFQSFQKFPEEYPWNRLDNMIAGNLDGHGLDDMTKCRRLAFLIVPEDFENAKDEEGFIRKAKRFIDILERLASKKLNIELETSNMKAGQNIERKTETTSFIIHSRKQGRYEWIEVTVNKVWKTTRSFRVGFKWLVAGAIKVEAQIHMMQRRCTQFGLTFIPAPEYTTNSNWDMNPLVRPESIFVKEAGKAELVETALCEKFGFFSDGKFDVWPRDVEEAYNIKISKPTGRLSRVRKIVAPQYVHRSGTLFVRVIKCVNQSVVFLFLENRKHIGDNQEMLRTARIIFRDIVSFNSELDTGLLV</sequence>
<feature type="compositionally biased region" description="Basic residues" evidence="1">
    <location>
        <begin position="1171"/>
        <end position="1183"/>
    </location>
</feature>
<feature type="compositionally biased region" description="Polar residues" evidence="1">
    <location>
        <begin position="74"/>
        <end position="90"/>
    </location>
</feature>
<feature type="region of interest" description="Disordered" evidence="1">
    <location>
        <begin position="175"/>
        <end position="206"/>
    </location>
</feature>
<feature type="compositionally biased region" description="Low complexity" evidence="1">
    <location>
        <begin position="91"/>
        <end position="100"/>
    </location>
</feature>
<dbReference type="EMBL" id="BLLK01000022">
    <property type="protein sequence ID" value="GFH47037.1"/>
    <property type="molecule type" value="Genomic_DNA"/>
</dbReference>
<feature type="compositionally biased region" description="Polar residues" evidence="1">
    <location>
        <begin position="949"/>
        <end position="963"/>
    </location>
</feature>
<feature type="compositionally biased region" description="Polar residues" evidence="1">
    <location>
        <begin position="181"/>
        <end position="190"/>
    </location>
</feature>
<feature type="region of interest" description="Disordered" evidence="1">
    <location>
        <begin position="931"/>
        <end position="963"/>
    </location>
</feature>
<dbReference type="InterPro" id="IPR027244">
    <property type="entry name" value="IML1"/>
</dbReference>
<dbReference type="Proteomes" id="UP001054902">
    <property type="component" value="Unassembled WGS sequence"/>
</dbReference>
<evidence type="ECO:0000259" key="2">
    <source>
        <dbReference type="Pfam" id="PF12257"/>
    </source>
</evidence>